<evidence type="ECO:0000313" key="1">
    <source>
        <dbReference type="EMBL" id="KAH7926556.1"/>
    </source>
</evidence>
<sequence length="302" mass="33486">MFSLLTRRLGYRLPTLINRTVLPIVVNGSTSAVTRRTFLTTARLQAPATVAKSKATTKAKATTRAKAAPKKPAAKKPAAKAKRAVAKTPTRAKAAPKKRGRPLTKPKPKAVPKVPKSGLPPTRPVNAYILFHTKFVNGQKENAKSLEDVQALSRNAGAVWRSYSAEEKQPFIDEQEALKAEYLKKQAEYWENATPGLISAINKRRKHEGKVKIHRPRQSQSSNRKPLTSFLRFVQEFRQSPDAAAIRSIGSGNRADCATARIAAEAGKRWRALSDADKAPYVQAFEEDQREWRRNQSAKESA</sequence>
<gene>
    <name evidence="1" type="ORF">BV22DRAFT_1194237</name>
</gene>
<organism evidence="1 2">
    <name type="scientific">Leucogyrophana mollusca</name>
    <dbReference type="NCBI Taxonomy" id="85980"/>
    <lineage>
        <taxon>Eukaryota</taxon>
        <taxon>Fungi</taxon>
        <taxon>Dikarya</taxon>
        <taxon>Basidiomycota</taxon>
        <taxon>Agaricomycotina</taxon>
        <taxon>Agaricomycetes</taxon>
        <taxon>Agaricomycetidae</taxon>
        <taxon>Boletales</taxon>
        <taxon>Boletales incertae sedis</taxon>
        <taxon>Leucogyrophana</taxon>
    </lineage>
</organism>
<evidence type="ECO:0000313" key="2">
    <source>
        <dbReference type="Proteomes" id="UP000790709"/>
    </source>
</evidence>
<reference evidence="1" key="1">
    <citation type="journal article" date="2021" name="New Phytol.">
        <title>Evolutionary innovations through gain and loss of genes in the ectomycorrhizal Boletales.</title>
        <authorList>
            <person name="Wu G."/>
            <person name="Miyauchi S."/>
            <person name="Morin E."/>
            <person name="Kuo A."/>
            <person name="Drula E."/>
            <person name="Varga T."/>
            <person name="Kohler A."/>
            <person name="Feng B."/>
            <person name="Cao Y."/>
            <person name="Lipzen A."/>
            <person name="Daum C."/>
            <person name="Hundley H."/>
            <person name="Pangilinan J."/>
            <person name="Johnson J."/>
            <person name="Barry K."/>
            <person name="LaButti K."/>
            <person name="Ng V."/>
            <person name="Ahrendt S."/>
            <person name="Min B."/>
            <person name="Choi I.G."/>
            <person name="Park H."/>
            <person name="Plett J.M."/>
            <person name="Magnuson J."/>
            <person name="Spatafora J.W."/>
            <person name="Nagy L.G."/>
            <person name="Henrissat B."/>
            <person name="Grigoriev I.V."/>
            <person name="Yang Z.L."/>
            <person name="Xu J."/>
            <person name="Martin F.M."/>
        </authorList>
    </citation>
    <scope>NUCLEOTIDE SEQUENCE</scope>
    <source>
        <strain evidence="1">KUC20120723A-06</strain>
    </source>
</reference>
<keyword evidence="2" id="KW-1185">Reference proteome</keyword>
<proteinExistence type="predicted"/>
<dbReference type="Proteomes" id="UP000790709">
    <property type="component" value="Unassembled WGS sequence"/>
</dbReference>
<protein>
    <submittedName>
        <fullName evidence="1">Uncharacterized protein</fullName>
    </submittedName>
</protein>
<comment type="caution">
    <text evidence="1">The sequence shown here is derived from an EMBL/GenBank/DDBJ whole genome shotgun (WGS) entry which is preliminary data.</text>
</comment>
<name>A0ACB8BKY5_9AGAM</name>
<accession>A0ACB8BKY5</accession>
<dbReference type="EMBL" id="MU266380">
    <property type="protein sequence ID" value="KAH7926556.1"/>
    <property type="molecule type" value="Genomic_DNA"/>
</dbReference>